<feature type="active site" description="Proton donor" evidence="7">
    <location>
        <position position="259"/>
    </location>
</feature>
<dbReference type="GO" id="GO:0005509">
    <property type="term" value="F:calcium ion binding"/>
    <property type="evidence" value="ECO:0007669"/>
    <property type="project" value="InterPro"/>
</dbReference>
<name>A0A087B494_9BIFI</name>
<dbReference type="SUPFAM" id="SSF51445">
    <property type="entry name" value="(Trans)glycosidases"/>
    <property type="match status" value="1"/>
</dbReference>
<dbReference type="GO" id="GO:0004556">
    <property type="term" value="F:alpha-amylase activity"/>
    <property type="evidence" value="ECO:0007669"/>
    <property type="project" value="UniProtKB-EC"/>
</dbReference>
<feature type="binding site" evidence="8">
    <location>
        <position position="233"/>
    </location>
    <ligand>
        <name>Ca(2+)</name>
        <dbReference type="ChEBI" id="CHEBI:29108"/>
        <label>1</label>
    </ligand>
</feature>
<evidence type="ECO:0000256" key="1">
    <source>
        <dbReference type="ARBA" id="ARBA00001913"/>
    </source>
</evidence>
<dbReference type="RefSeq" id="WP_051920463.1">
    <property type="nucleotide sequence ID" value="NZ_JGYV01000001.1"/>
</dbReference>
<dbReference type="PANTHER" id="PTHR43447">
    <property type="entry name" value="ALPHA-AMYLASE"/>
    <property type="match status" value="1"/>
</dbReference>
<dbReference type="CDD" id="cd11318">
    <property type="entry name" value="AmyAc_bac_fung_AmyA"/>
    <property type="match status" value="1"/>
</dbReference>
<comment type="cofactor">
    <cofactor evidence="1">
        <name>Ca(2+)</name>
        <dbReference type="ChEBI" id="CHEBI:29108"/>
    </cofactor>
</comment>
<evidence type="ECO:0000259" key="9">
    <source>
        <dbReference type="SMART" id="SM00642"/>
    </source>
</evidence>
<dbReference type="Gene3D" id="3.20.20.80">
    <property type="entry name" value="Glycosidases"/>
    <property type="match status" value="1"/>
</dbReference>
<comment type="caution">
    <text evidence="10">The sequence shown here is derived from an EMBL/GenBank/DDBJ whole genome shotgun (WGS) entry which is preliminary data.</text>
</comment>
<keyword evidence="5" id="KW-0119">Carbohydrate metabolism</keyword>
<feature type="binding site" evidence="8">
    <location>
        <position position="192"/>
    </location>
    <ligand>
        <name>Ca(2+)</name>
        <dbReference type="ChEBI" id="CHEBI:29108"/>
        <label>1</label>
    </ligand>
</feature>
<dbReference type="NCBIfam" id="NF006968">
    <property type="entry name" value="PRK09441.1-1"/>
    <property type="match status" value="1"/>
</dbReference>
<evidence type="ECO:0000256" key="6">
    <source>
        <dbReference type="ARBA" id="ARBA00023295"/>
    </source>
</evidence>
<dbReference type="InterPro" id="IPR013776">
    <property type="entry name" value="A-amylase_thermo"/>
</dbReference>
<dbReference type="Pfam" id="PF00128">
    <property type="entry name" value="Alpha-amylase"/>
    <property type="match status" value="1"/>
</dbReference>
<sequence>MHETLMQCFEWYLPDDGSTWNRLAGQASALAGAGITKAWLPPASKGAGGITDPGYGVYDLYDLGEFPSKGAVRTKYGTREEYLAAIRAMQAAGIEVLADVVLNHRMGGDERERARVRAVDPHDQHRNVSDPFDIETYTRFTFPARAGAYSDFIWDRHDFTGTSRKIGGERQVLLFDGKQWNPNVSDERGNFDYVLGIDVDFSSPRVREELTRWGQWFVETTGVDGFRLDAVKHIDSTFFAPWLAHMRTVGHHPRFAVGEYWGYDAPTLQRYLADVDHSMTVFDVPLHLRFRDASEQGGGRFDMRTLLAGTLSACEPDSAVAFVDNHDTQPGQSLESWVRPWFKPHAYAFILLRDLPYPCVFHGDWYGIPHSDYAPRPWLPTLTWIRAHLLGDCLTDYRTDDPHALCWQVHGDHPIVVAMGNGSRFTQAIHDPALAGRRFVDILGAAEPVRVDGDGNGLFTCPEGAAAVFLDEHDAAGLPA</sequence>
<protein>
    <submittedName>
        <fullName evidence="10">Alpha-amylase</fullName>
        <ecNumber evidence="10">3.2.1.1</ecNumber>
    </submittedName>
</protein>
<dbReference type="SMART" id="SM00642">
    <property type="entry name" value="Aamy"/>
    <property type="match status" value="1"/>
</dbReference>
<feature type="binding site" evidence="8">
    <location>
        <position position="103"/>
    </location>
    <ligand>
        <name>Ca(2+)</name>
        <dbReference type="ChEBI" id="CHEBI:29108"/>
        <label>1</label>
    </ligand>
</feature>
<dbReference type="InterPro" id="IPR006047">
    <property type="entry name" value="GH13_cat_dom"/>
</dbReference>
<keyword evidence="11" id="KW-1185">Reference proteome</keyword>
<dbReference type="InterPro" id="IPR017853">
    <property type="entry name" value="GH"/>
</dbReference>
<dbReference type="GO" id="GO:0005975">
    <property type="term" value="P:carbohydrate metabolic process"/>
    <property type="evidence" value="ECO:0007669"/>
    <property type="project" value="InterPro"/>
</dbReference>
<keyword evidence="8" id="KW-0106">Calcium</keyword>
<feature type="binding site" evidence="8">
    <location>
        <position position="198"/>
    </location>
    <ligand>
        <name>Ca(2+)</name>
        <dbReference type="ChEBI" id="CHEBI:29108"/>
        <label>1</label>
    </ligand>
</feature>
<evidence type="ECO:0000256" key="7">
    <source>
        <dbReference type="PIRSR" id="PIRSR001021-1"/>
    </source>
</evidence>
<gene>
    <name evidence="10" type="ORF">BCUN_0339</name>
</gene>
<evidence type="ECO:0000256" key="5">
    <source>
        <dbReference type="ARBA" id="ARBA00023277"/>
    </source>
</evidence>
<dbReference type="OrthoDB" id="9805159at2"/>
<evidence type="ECO:0000256" key="3">
    <source>
        <dbReference type="ARBA" id="ARBA00022723"/>
    </source>
</evidence>
<dbReference type="STRING" id="1688.BCUN_0339"/>
<keyword evidence="6 10" id="KW-0326">Glycosidase</keyword>
<evidence type="ECO:0000256" key="2">
    <source>
        <dbReference type="ARBA" id="ARBA00008061"/>
    </source>
</evidence>
<organism evidence="10 11">
    <name type="scientific">Bifidobacterium cuniculi</name>
    <dbReference type="NCBI Taxonomy" id="1688"/>
    <lineage>
        <taxon>Bacteria</taxon>
        <taxon>Bacillati</taxon>
        <taxon>Actinomycetota</taxon>
        <taxon>Actinomycetes</taxon>
        <taxon>Bifidobacteriales</taxon>
        <taxon>Bifidobacteriaceae</taxon>
        <taxon>Bifidobacterium</taxon>
    </lineage>
</organism>
<reference evidence="10 11" key="1">
    <citation type="submission" date="2014-03" db="EMBL/GenBank/DDBJ databases">
        <title>Genomics of Bifidobacteria.</title>
        <authorList>
            <person name="Ventura M."/>
            <person name="Milani C."/>
            <person name="Lugli G.A."/>
        </authorList>
    </citation>
    <scope>NUCLEOTIDE SEQUENCE [LARGE SCALE GENOMIC DNA]</scope>
    <source>
        <strain evidence="10 11">LMG 10738</strain>
    </source>
</reference>
<evidence type="ECO:0000256" key="8">
    <source>
        <dbReference type="PIRSR" id="PIRSR001021-2"/>
    </source>
</evidence>
<feature type="binding site" evidence="8">
    <location>
        <position position="299"/>
    </location>
    <ligand>
        <name>Ca(2+)</name>
        <dbReference type="ChEBI" id="CHEBI:29108"/>
        <label>3</label>
    </ligand>
</feature>
<feature type="active site" description="Nucleophile" evidence="7">
    <location>
        <position position="229"/>
    </location>
</feature>
<evidence type="ECO:0000313" key="11">
    <source>
        <dbReference type="Proteomes" id="UP000029067"/>
    </source>
</evidence>
<keyword evidence="3 8" id="KW-0479">Metal-binding</keyword>
<dbReference type="eggNOG" id="COG0366">
    <property type="taxonomic scope" value="Bacteria"/>
</dbReference>
<evidence type="ECO:0000256" key="4">
    <source>
        <dbReference type="ARBA" id="ARBA00022801"/>
    </source>
</evidence>
<dbReference type="EMBL" id="JGYV01000001">
    <property type="protein sequence ID" value="KFI65844.1"/>
    <property type="molecule type" value="Genomic_DNA"/>
</dbReference>
<dbReference type="PIRSF" id="PIRSF001021">
    <property type="entry name" value="Alph-amls_thrmst"/>
    <property type="match status" value="1"/>
</dbReference>
<dbReference type="NCBIfam" id="NF006969">
    <property type="entry name" value="PRK09441.1-2"/>
    <property type="match status" value="1"/>
</dbReference>
<accession>A0A087B494</accession>
<dbReference type="Gene3D" id="2.40.30.140">
    <property type="match status" value="1"/>
</dbReference>
<comment type="similarity">
    <text evidence="2">Belongs to the glycosyl hydrolase 13 family.</text>
</comment>
<feature type="domain" description="Glycosyl hydrolase family 13 catalytic" evidence="9">
    <location>
        <begin position="3"/>
        <end position="388"/>
    </location>
</feature>
<dbReference type="Proteomes" id="UP000029067">
    <property type="component" value="Unassembled WGS sequence"/>
</dbReference>
<dbReference type="EC" id="3.2.1.1" evidence="10"/>
<proteinExistence type="inferred from homology"/>
<dbReference type="AlphaFoldDB" id="A0A087B494"/>
<keyword evidence="4 10" id="KW-0378">Hydrolase</keyword>
<evidence type="ECO:0000313" key="10">
    <source>
        <dbReference type="EMBL" id="KFI65844.1"/>
    </source>
</evidence>
<feature type="binding site" evidence="8">
    <location>
        <position position="200"/>
    </location>
    <ligand>
        <name>Ca(2+)</name>
        <dbReference type="ChEBI" id="CHEBI:29108"/>
        <label>2</label>
    </ligand>
</feature>